<dbReference type="GO" id="GO:0030992">
    <property type="term" value="C:intraciliary transport particle B"/>
    <property type="evidence" value="ECO:0007669"/>
    <property type="project" value="TreeGrafter"/>
</dbReference>
<proteinExistence type="inferred from homology"/>
<dbReference type="Proteomes" id="UP000054495">
    <property type="component" value="Unassembled WGS sequence"/>
</dbReference>
<feature type="region of interest" description="Disordered" evidence="8">
    <location>
        <begin position="23"/>
        <end position="84"/>
    </location>
</feature>
<evidence type="ECO:0000256" key="6">
    <source>
        <dbReference type="ARBA" id="ARBA00023212"/>
    </source>
</evidence>
<keyword evidence="5" id="KW-0969">Cilium</keyword>
<feature type="compositionally biased region" description="Basic and acidic residues" evidence="8">
    <location>
        <begin position="123"/>
        <end position="138"/>
    </location>
</feature>
<feature type="region of interest" description="Disordered" evidence="8">
    <location>
        <begin position="119"/>
        <end position="141"/>
    </location>
</feature>
<evidence type="ECO:0000313" key="9">
    <source>
        <dbReference type="EMBL" id="EPB70921.1"/>
    </source>
</evidence>
<dbReference type="PANTHER" id="PTHR13376:SF0">
    <property type="entry name" value="INTRAFLAGELLAR TRANSPORT PROTEIN 46 HOMOLOG"/>
    <property type="match status" value="1"/>
</dbReference>
<feature type="compositionally biased region" description="Pro residues" evidence="8">
    <location>
        <begin position="68"/>
        <end position="80"/>
    </location>
</feature>
<dbReference type="GO" id="GO:0042073">
    <property type="term" value="P:intraciliary transport"/>
    <property type="evidence" value="ECO:0007669"/>
    <property type="project" value="InterPro"/>
</dbReference>
<reference evidence="9 10" key="1">
    <citation type="submission" date="2013-05" db="EMBL/GenBank/DDBJ databases">
        <title>Draft genome of the parasitic nematode Anyclostoma ceylanicum.</title>
        <authorList>
            <person name="Mitreva M."/>
        </authorList>
    </citation>
    <scope>NUCLEOTIDE SEQUENCE [LARGE SCALE GENOMIC DNA]</scope>
</reference>
<dbReference type="InterPro" id="IPR022088">
    <property type="entry name" value="Intraflagellar_transp_cmplxB"/>
</dbReference>
<evidence type="ECO:0000256" key="7">
    <source>
        <dbReference type="ARBA" id="ARBA00023273"/>
    </source>
</evidence>
<keyword evidence="4" id="KW-0963">Cytoplasm</keyword>
<evidence type="ECO:0000256" key="4">
    <source>
        <dbReference type="ARBA" id="ARBA00022490"/>
    </source>
</evidence>
<comment type="similarity">
    <text evidence="2">Belongs to the IFT46 family.</text>
</comment>
<organism evidence="9 10">
    <name type="scientific">Ancylostoma ceylanicum</name>
    <dbReference type="NCBI Taxonomy" id="53326"/>
    <lineage>
        <taxon>Eukaryota</taxon>
        <taxon>Metazoa</taxon>
        <taxon>Ecdysozoa</taxon>
        <taxon>Nematoda</taxon>
        <taxon>Chromadorea</taxon>
        <taxon>Rhabditida</taxon>
        <taxon>Rhabditina</taxon>
        <taxon>Rhabditomorpha</taxon>
        <taxon>Strongyloidea</taxon>
        <taxon>Ancylostomatidae</taxon>
        <taxon>Ancylostomatinae</taxon>
        <taxon>Ancylostoma</taxon>
    </lineage>
</organism>
<comment type="subcellular location">
    <subcellularLocation>
        <location evidence="1">Cytoplasm</location>
        <location evidence="1">Cytoskeleton</location>
        <location evidence="1">Cilium basal body</location>
    </subcellularLocation>
</comment>
<evidence type="ECO:0000256" key="1">
    <source>
        <dbReference type="ARBA" id="ARBA00004120"/>
    </source>
</evidence>
<evidence type="ECO:0000256" key="8">
    <source>
        <dbReference type="SAM" id="MobiDB-lite"/>
    </source>
</evidence>
<sequence length="368" mass="41898">MVFSANHKPKAKECFTGVRSVRFSGSQINDPGAGNLEDQRTGSPNEAEYEEALSMNSPGLPANIAYPPSSPPAYQSPPTMPKSEESKRFMLGYSANPAGRGTLNDLIMSKVALPFQQMMRRASRTEQDSDSDSQKYSDSDQNTIHDFNQEEQQLLSFIDAYQPEEIHPRPLLRLFIMDYMPAIGDIDAMIKIPRPDEVEDNIGITQLDEPAIQQSDPTILAMQLHRASRDVMTQNDTPVKLLERADKVTHEIDKWINNIKELHRTRPSQSTVQFRSPMPDIENLMQEFHPHFEQALEGVKLPTTELDIDLEEYADICLGLLDIPVNRGRIQSLHCLFLLYKEFKNSQHFKNLAQNATEKRENVDRMEL</sequence>
<keyword evidence="10" id="KW-1185">Reference proteome</keyword>
<dbReference type="AlphaFoldDB" id="A0A0D6LLN7"/>
<evidence type="ECO:0000313" key="10">
    <source>
        <dbReference type="Proteomes" id="UP000054495"/>
    </source>
</evidence>
<gene>
    <name evidence="9" type="ORF">ANCCEY_09978</name>
</gene>
<accession>A0A0D6LLN7</accession>
<dbReference type="GO" id="GO:0031514">
    <property type="term" value="C:motile cilium"/>
    <property type="evidence" value="ECO:0007669"/>
    <property type="project" value="TreeGrafter"/>
</dbReference>
<evidence type="ECO:0000256" key="3">
    <source>
        <dbReference type="ARBA" id="ARBA00017206"/>
    </source>
</evidence>
<dbReference type="GO" id="GO:0005815">
    <property type="term" value="C:microtubule organizing center"/>
    <property type="evidence" value="ECO:0007669"/>
    <property type="project" value="TreeGrafter"/>
</dbReference>
<evidence type="ECO:0000256" key="5">
    <source>
        <dbReference type="ARBA" id="ARBA00023069"/>
    </source>
</evidence>
<dbReference type="PANTHER" id="PTHR13376">
    <property type="entry name" value="INTRAFLAGELLAR TRANSPORT PROTEIN 46 HOMOLOG"/>
    <property type="match status" value="1"/>
</dbReference>
<keyword evidence="7" id="KW-0966">Cell projection</keyword>
<evidence type="ECO:0000256" key="2">
    <source>
        <dbReference type="ARBA" id="ARBA00007700"/>
    </source>
</evidence>
<dbReference type="GO" id="GO:0060271">
    <property type="term" value="P:cilium assembly"/>
    <property type="evidence" value="ECO:0007669"/>
    <property type="project" value="TreeGrafter"/>
</dbReference>
<dbReference type="EMBL" id="KE125151">
    <property type="protein sequence ID" value="EPB70921.1"/>
    <property type="molecule type" value="Genomic_DNA"/>
</dbReference>
<dbReference type="Pfam" id="PF12317">
    <property type="entry name" value="IFT46_B_C"/>
    <property type="match status" value="1"/>
</dbReference>
<name>A0A0D6LLN7_9BILA</name>
<protein>
    <recommendedName>
        <fullName evidence="3">Intraflagellar transport protein 46 homolog</fullName>
    </recommendedName>
</protein>
<keyword evidence="6" id="KW-0206">Cytoskeleton</keyword>